<keyword evidence="3 9" id="KW-0479">Metal-binding</keyword>
<dbReference type="EC" id="2.5.1.3" evidence="9"/>
<feature type="binding site" evidence="9">
    <location>
        <position position="108"/>
    </location>
    <ligand>
        <name>4-amino-2-methyl-5-(diphosphooxymethyl)pyrimidine</name>
        <dbReference type="ChEBI" id="CHEBI:57841"/>
    </ligand>
</feature>
<feature type="binding site" evidence="9">
    <location>
        <position position="164"/>
    </location>
    <ligand>
        <name>2-[(2R,5Z)-2-carboxy-4-methylthiazol-5(2H)-ylidene]ethyl phosphate</name>
        <dbReference type="ChEBI" id="CHEBI:62899"/>
    </ligand>
</feature>
<evidence type="ECO:0000256" key="10">
    <source>
        <dbReference type="RuleBase" id="RU003826"/>
    </source>
</evidence>
<dbReference type="InterPro" id="IPR034291">
    <property type="entry name" value="TMP_synthase"/>
</dbReference>
<feature type="binding site" evidence="9">
    <location>
        <begin position="135"/>
        <end position="137"/>
    </location>
    <ligand>
        <name>2-[(2R,5Z)-2-carboxy-4-methylthiazol-5(2H)-ylidene]ethyl phosphate</name>
        <dbReference type="ChEBI" id="CHEBI:62899"/>
    </ligand>
</feature>
<keyword evidence="14" id="KW-1185">Reference proteome</keyword>
<dbReference type="Pfam" id="PF02581">
    <property type="entry name" value="TMP-TENI"/>
    <property type="match status" value="1"/>
</dbReference>
<evidence type="ECO:0000256" key="7">
    <source>
        <dbReference type="ARBA" id="ARBA00047851"/>
    </source>
</evidence>
<accession>A0ABV4AMZ6</accession>
<comment type="catalytic activity">
    <reaction evidence="8 9 10">
        <text>2-[(2R,5Z)-2-carboxy-4-methylthiazol-5(2H)-ylidene]ethyl phosphate + 4-amino-2-methyl-5-(diphosphooxymethyl)pyrimidine + 2 H(+) = thiamine phosphate + CO2 + diphosphate</text>
        <dbReference type="Rhea" id="RHEA:47844"/>
        <dbReference type="ChEBI" id="CHEBI:15378"/>
        <dbReference type="ChEBI" id="CHEBI:16526"/>
        <dbReference type="ChEBI" id="CHEBI:33019"/>
        <dbReference type="ChEBI" id="CHEBI:37575"/>
        <dbReference type="ChEBI" id="CHEBI:57841"/>
        <dbReference type="ChEBI" id="CHEBI:62899"/>
        <dbReference type="EC" id="2.5.1.3"/>
    </reaction>
</comment>
<feature type="binding site" evidence="9">
    <location>
        <position position="70"/>
    </location>
    <ligand>
        <name>Mg(2+)</name>
        <dbReference type="ChEBI" id="CHEBI:18420"/>
    </ligand>
</feature>
<name>A0ABV4AMZ6_9GAMM</name>
<dbReference type="InterPro" id="IPR022998">
    <property type="entry name" value="ThiamineP_synth_TenI"/>
</dbReference>
<comment type="cofactor">
    <cofactor evidence="9">
        <name>Mg(2+)</name>
        <dbReference type="ChEBI" id="CHEBI:18420"/>
    </cofactor>
    <text evidence="9">Binds 1 Mg(2+) ion per subunit.</text>
</comment>
<comment type="similarity">
    <text evidence="9 10">Belongs to the thiamine-phosphate synthase family.</text>
</comment>
<dbReference type="SUPFAM" id="SSF51391">
    <property type="entry name" value="Thiamin phosphate synthase"/>
    <property type="match status" value="1"/>
</dbReference>
<feature type="binding site" evidence="9">
    <location>
        <position position="69"/>
    </location>
    <ligand>
        <name>4-amino-2-methyl-5-(diphosphooxymethyl)pyrimidine</name>
        <dbReference type="ChEBI" id="CHEBI:57841"/>
    </ligand>
</feature>
<comment type="function">
    <text evidence="9">Condenses 4-methyl-5-(beta-hydroxyethyl)thiazole monophosphate (THZ-P) and 2-methyl-4-amino-5-hydroxymethyl pyrimidine pyrophosphate (HMP-PP) to form thiamine monophosphate (TMP).</text>
</comment>
<feature type="binding site" evidence="9">
    <location>
        <position position="89"/>
    </location>
    <ligand>
        <name>Mg(2+)</name>
        <dbReference type="ChEBI" id="CHEBI:18420"/>
    </ligand>
</feature>
<dbReference type="Gene3D" id="3.20.20.70">
    <property type="entry name" value="Aldolase class I"/>
    <property type="match status" value="1"/>
</dbReference>
<comment type="catalytic activity">
    <reaction evidence="7 9 10">
        <text>2-(2-carboxy-4-methylthiazol-5-yl)ethyl phosphate + 4-amino-2-methyl-5-(diphosphooxymethyl)pyrimidine + 2 H(+) = thiamine phosphate + CO2 + diphosphate</text>
        <dbReference type="Rhea" id="RHEA:47848"/>
        <dbReference type="ChEBI" id="CHEBI:15378"/>
        <dbReference type="ChEBI" id="CHEBI:16526"/>
        <dbReference type="ChEBI" id="CHEBI:33019"/>
        <dbReference type="ChEBI" id="CHEBI:37575"/>
        <dbReference type="ChEBI" id="CHEBI:57841"/>
        <dbReference type="ChEBI" id="CHEBI:62890"/>
        <dbReference type="EC" id="2.5.1.3"/>
    </reaction>
</comment>
<keyword evidence="4 9" id="KW-0460">Magnesium</keyword>
<evidence type="ECO:0000256" key="6">
    <source>
        <dbReference type="ARBA" id="ARBA00047334"/>
    </source>
</evidence>
<feature type="domain" description="Thiamine phosphate synthase/TenI" evidence="12">
    <location>
        <begin position="7"/>
        <end position="187"/>
    </location>
</feature>
<keyword evidence="5 9" id="KW-0784">Thiamine biosynthesis</keyword>
<dbReference type="NCBIfam" id="TIGR00693">
    <property type="entry name" value="thiE"/>
    <property type="match status" value="1"/>
</dbReference>
<comment type="caution">
    <text evidence="13">The sequence shown here is derived from an EMBL/GenBank/DDBJ whole genome shotgun (WGS) entry which is preliminary data.</text>
</comment>
<evidence type="ECO:0000256" key="3">
    <source>
        <dbReference type="ARBA" id="ARBA00022723"/>
    </source>
</evidence>
<dbReference type="PANTHER" id="PTHR20857:SF15">
    <property type="entry name" value="THIAMINE-PHOSPHATE SYNTHASE"/>
    <property type="match status" value="1"/>
</dbReference>
<evidence type="ECO:0000256" key="2">
    <source>
        <dbReference type="ARBA" id="ARBA00022679"/>
    </source>
</evidence>
<feature type="binding site" evidence="9">
    <location>
        <position position="138"/>
    </location>
    <ligand>
        <name>4-amino-2-methyl-5-(diphosphooxymethyl)pyrimidine</name>
        <dbReference type="ChEBI" id="CHEBI:57841"/>
    </ligand>
</feature>
<comment type="pathway">
    <text evidence="1 9 11">Cofactor biosynthesis; thiamine diphosphate biosynthesis; thiamine phosphate from 4-amino-2-methyl-5-diphosphomethylpyrimidine and 4-methyl-5-(2-phosphoethyl)-thiazole: step 1/1.</text>
</comment>
<gene>
    <name evidence="9 13" type="primary">thiE</name>
    <name evidence="13" type="ORF">AB5I84_12935</name>
</gene>
<dbReference type="PANTHER" id="PTHR20857">
    <property type="entry name" value="THIAMINE-PHOSPHATE PYROPHOSPHORYLASE"/>
    <property type="match status" value="1"/>
</dbReference>
<organism evidence="13 14">
    <name type="scientific">Isoalcanivorax beigongshangi</name>
    <dbReference type="NCBI Taxonomy" id="3238810"/>
    <lineage>
        <taxon>Bacteria</taxon>
        <taxon>Pseudomonadati</taxon>
        <taxon>Pseudomonadota</taxon>
        <taxon>Gammaproteobacteria</taxon>
        <taxon>Oceanospirillales</taxon>
        <taxon>Alcanivoracaceae</taxon>
        <taxon>Isoalcanivorax</taxon>
    </lineage>
</organism>
<evidence type="ECO:0000256" key="9">
    <source>
        <dbReference type="HAMAP-Rule" id="MF_00097"/>
    </source>
</evidence>
<dbReference type="Proteomes" id="UP001562065">
    <property type="component" value="Unassembled WGS sequence"/>
</dbReference>
<evidence type="ECO:0000256" key="5">
    <source>
        <dbReference type="ARBA" id="ARBA00022977"/>
    </source>
</evidence>
<evidence type="ECO:0000256" key="11">
    <source>
        <dbReference type="RuleBase" id="RU004253"/>
    </source>
</evidence>
<keyword evidence="2 9" id="KW-0808">Transferase</keyword>
<sequence length="209" mass="21979">MTALSGLYVITDPQLLPPAQLMPACAAALAGGARILQYRDKPASAEQRLRRARDLRDLTREHGALLIINDDLELALRCHADGVHLGQGDGNAADARRRLGPDAILGVTCHDRLDLARNAADQGASYVAFGRFFPSHTKPQAPPASIDILTAAQPLGLPRVAIGGVNADNGAHLIAAGAEMLAVIHAVFGAPNIEAAARRLAALFFPSPR</sequence>
<protein>
    <recommendedName>
        <fullName evidence="9">Thiamine-phosphate synthase</fullName>
        <shortName evidence="9">TP synthase</shortName>
        <shortName evidence="9">TPS</shortName>
        <ecNumber evidence="9">2.5.1.3</ecNumber>
    </recommendedName>
    <alternativeName>
        <fullName evidence="9">Thiamine-phosphate pyrophosphorylase</fullName>
        <shortName evidence="9">TMP pyrophosphorylase</shortName>
        <shortName evidence="9">TMP-PPase</shortName>
    </alternativeName>
</protein>
<dbReference type="InterPro" id="IPR013785">
    <property type="entry name" value="Aldolase_TIM"/>
</dbReference>
<evidence type="ECO:0000313" key="14">
    <source>
        <dbReference type="Proteomes" id="UP001562065"/>
    </source>
</evidence>
<reference evidence="13 14" key="1">
    <citation type="submission" date="2024-07" db="EMBL/GenBank/DDBJ databases">
        <authorList>
            <person name="Ren Q."/>
        </authorList>
    </citation>
    <scope>NUCLEOTIDE SEQUENCE [LARGE SCALE GENOMIC DNA]</scope>
    <source>
        <strain evidence="13 14">REN37</strain>
    </source>
</reference>
<evidence type="ECO:0000256" key="8">
    <source>
        <dbReference type="ARBA" id="ARBA00047883"/>
    </source>
</evidence>
<dbReference type="InterPro" id="IPR036206">
    <property type="entry name" value="ThiamineP_synth_sf"/>
</dbReference>
<dbReference type="CDD" id="cd00564">
    <property type="entry name" value="TMP_TenI"/>
    <property type="match status" value="1"/>
</dbReference>
<evidence type="ECO:0000256" key="4">
    <source>
        <dbReference type="ARBA" id="ARBA00022842"/>
    </source>
</evidence>
<proteinExistence type="inferred from homology"/>
<dbReference type="RefSeq" id="WP_369456326.1">
    <property type="nucleotide sequence ID" value="NZ_JBGCUO010000002.1"/>
</dbReference>
<evidence type="ECO:0000259" key="12">
    <source>
        <dbReference type="Pfam" id="PF02581"/>
    </source>
</evidence>
<feature type="binding site" evidence="9">
    <location>
        <begin position="37"/>
        <end position="41"/>
    </location>
    <ligand>
        <name>4-amino-2-methyl-5-(diphosphooxymethyl)pyrimidine</name>
        <dbReference type="ChEBI" id="CHEBI:57841"/>
    </ligand>
</feature>
<evidence type="ECO:0000256" key="1">
    <source>
        <dbReference type="ARBA" id="ARBA00005165"/>
    </source>
</evidence>
<dbReference type="HAMAP" id="MF_00097">
    <property type="entry name" value="TMP_synthase"/>
    <property type="match status" value="1"/>
</dbReference>
<dbReference type="EMBL" id="JBGCUO010000002">
    <property type="protein sequence ID" value="MEY1663060.1"/>
    <property type="molecule type" value="Genomic_DNA"/>
</dbReference>
<comment type="caution">
    <text evidence="9">Lacks conserved residue(s) required for the propagation of feature annotation.</text>
</comment>
<comment type="catalytic activity">
    <reaction evidence="6 9 10">
        <text>4-methyl-5-(2-phosphooxyethyl)-thiazole + 4-amino-2-methyl-5-(diphosphooxymethyl)pyrimidine + H(+) = thiamine phosphate + diphosphate</text>
        <dbReference type="Rhea" id="RHEA:22328"/>
        <dbReference type="ChEBI" id="CHEBI:15378"/>
        <dbReference type="ChEBI" id="CHEBI:33019"/>
        <dbReference type="ChEBI" id="CHEBI:37575"/>
        <dbReference type="ChEBI" id="CHEBI:57841"/>
        <dbReference type="ChEBI" id="CHEBI:58296"/>
        <dbReference type="EC" id="2.5.1.3"/>
    </reaction>
</comment>
<dbReference type="GO" id="GO:0004789">
    <property type="term" value="F:thiamine-phosphate diphosphorylase activity"/>
    <property type="evidence" value="ECO:0007669"/>
    <property type="project" value="UniProtKB-EC"/>
</dbReference>
<evidence type="ECO:0000313" key="13">
    <source>
        <dbReference type="EMBL" id="MEY1663060.1"/>
    </source>
</evidence>